<dbReference type="InterPro" id="IPR016181">
    <property type="entry name" value="Acyl_CoA_acyltransferase"/>
</dbReference>
<name>A0ABQ1JH07_9PROT</name>
<dbReference type="PROSITE" id="PS51186">
    <property type="entry name" value="GNAT"/>
    <property type="match status" value="1"/>
</dbReference>
<comment type="caution">
    <text evidence="2">The sequence shown here is derived from an EMBL/GenBank/DDBJ whole genome shotgun (WGS) entry which is preliminary data.</text>
</comment>
<reference evidence="3" key="1">
    <citation type="journal article" date="2019" name="Int. J. Syst. Evol. Microbiol.">
        <title>The Global Catalogue of Microorganisms (GCM) 10K type strain sequencing project: providing services to taxonomists for standard genome sequencing and annotation.</title>
        <authorList>
            <consortium name="The Broad Institute Genomics Platform"/>
            <consortium name="The Broad Institute Genome Sequencing Center for Infectious Disease"/>
            <person name="Wu L."/>
            <person name="Ma J."/>
        </authorList>
    </citation>
    <scope>NUCLEOTIDE SEQUENCE [LARGE SCALE GENOMIC DNA]</scope>
    <source>
        <strain evidence="3">CGMCC 1.15928</strain>
    </source>
</reference>
<organism evidence="2 3">
    <name type="scientific">Henriciella pelagia</name>
    <dbReference type="NCBI Taxonomy" id="1977912"/>
    <lineage>
        <taxon>Bacteria</taxon>
        <taxon>Pseudomonadati</taxon>
        <taxon>Pseudomonadota</taxon>
        <taxon>Alphaproteobacteria</taxon>
        <taxon>Hyphomonadales</taxon>
        <taxon>Hyphomonadaceae</taxon>
        <taxon>Henriciella</taxon>
    </lineage>
</organism>
<sequence>MTTYRELVPSDVEGVVDLANACGFPPRSREGWHWALFENPEQEDLPCGYVAERDGTIIAMIGTQARSFHYGNQRILAASGHTFISSKAGRGSGFTLARKTLANDRFAAIYSLNNNEVAGRFYKRMGLTSWLGPNGRKRLEWPVRPVTMAIGMALSRLARRQSVYVRLSGNEKHAGSARSLSRPKNLSSGIVWLNPSGARDADMIRAFDKGLARAHPIAPVRSPEVYAYQQRDPDAPGRSALLALVAEDAIEGLMQVIITKPNAFEPAELHIIDLEILPGCDGARVIPPLIRTARSLARQHRLSRVKLPYSDRFEEVCFDGTGVRIRRQLSYDCAHGRFAKGVEELEKRWVPTGHEGDFFFALRVTPDRRKARKVNTAKRSHTANGFVERRSKA</sequence>
<dbReference type="SUPFAM" id="SSF55729">
    <property type="entry name" value="Acyl-CoA N-acyltransferases (Nat)"/>
    <property type="match status" value="1"/>
</dbReference>
<dbReference type="EMBL" id="BMKF01000001">
    <property type="protein sequence ID" value="GGB66220.1"/>
    <property type="molecule type" value="Genomic_DNA"/>
</dbReference>
<dbReference type="Proteomes" id="UP000628854">
    <property type="component" value="Unassembled WGS sequence"/>
</dbReference>
<dbReference type="RefSeq" id="WP_084394578.1">
    <property type="nucleotide sequence ID" value="NZ_BMKF01000001.1"/>
</dbReference>
<gene>
    <name evidence="2" type="ORF">GCM10011503_13770</name>
</gene>
<dbReference type="InterPro" id="IPR000182">
    <property type="entry name" value="GNAT_dom"/>
</dbReference>
<accession>A0ABQ1JH07</accession>
<dbReference type="Gene3D" id="3.40.630.30">
    <property type="match status" value="1"/>
</dbReference>
<protein>
    <recommendedName>
        <fullName evidence="1">N-acetyltransferase domain-containing protein</fullName>
    </recommendedName>
</protein>
<evidence type="ECO:0000313" key="3">
    <source>
        <dbReference type="Proteomes" id="UP000628854"/>
    </source>
</evidence>
<evidence type="ECO:0000313" key="2">
    <source>
        <dbReference type="EMBL" id="GGB66220.1"/>
    </source>
</evidence>
<feature type="domain" description="N-acetyltransferase" evidence="1">
    <location>
        <begin position="2"/>
        <end position="153"/>
    </location>
</feature>
<evidence type="ECO:0000259" key="1">
    <source>
        <dbReference type="PROSITE" id="PS51186"/>
    </source>
</evidence>
<proteinExistence type="predicted"/>
<keyword evidence="3" id="KW-1185">Reference proteome</keyword>